<evidence type="ECO:0000256" key="4">
    <source>
        <dbReference type="ARBA" id="ARBA00022989"/>
    </source>
</evidence>
<organism evidence="7 8">
    <name type="scientific">Leclercia tamurae</name>
    <dbReference type="NCBI Taxonomy" id="2926467"/>
    <lineage>
        <taxon>Bacteria</taxon>
        <taxon>Pseudomonadati</taxon>
        <taxon>Pseudomonadota</taxon>
        <taxon>Gammaproteobacteria</taxon>
        <taxon>Enterobacterales</taxon>
        <taxon>Enterobacteriaceae</taxon>
        <taxon>Leclercia</taxon>
    </lineage>
</organism>
<evidence type="ECO:0000313" key="7">
    <source>
        <dbReference type="EMBL" id="MCU6677049.1"/>
    </source>
</evidence>
<evidence type="ECO:0000256" key="6">
    <source>
        <dbReference type="SAM" id="Phobius"/>
    </source>
</evidence>
<keyword evidence="8" id="KW-1185">Reference proteome</keyword>
<evidence type="ECO:0000256" key="1">
    <source>
        <dbReference type="ARBA" id="ARBA00004651"/>
    </source>
</evidence>
<dbReference type="PANTHER" id="PTHR23513">
    <property type="entry name" value="INTEGRAL MEMBRANE EFFLUX PROTEIN-RELATED"/>
    <property type="match status" value="1"/>
</dbReference>
<dbReference type="InterPro" id="IPR036259">
    <property type="entry name" value="MFS_trans_sf"/>
</dbReference>
<feature type="transmembrane region" description="Helical" evidence="6">
    <location>
        <begin position="380"/>
        <end position="400"/>
    </location>
</feature>
<protein>
    <submittedName>
        <fullName evidence="7">MFS transporter</fullName>
    </submittedName>
</protein>
<feature type="transmembrane region" description="Helical" evidence="6">
    <location>
        <begin position="147"/>
        <end position="168"/>
    </location>
</feature>
<evidence type="ECO:0000256" key="3">
    <source>
        <dbReference type="ARBA" id="ARBA00022692"/>
    </source>
</evidence>
<feature type="transmembrane region" description="Helical" evidence="6">
    <location>
        <begin position="174"/>
        <end position="197"/>
    </location>
</feature>
<feature type="transmembrane region" description="Helical" evidence="6">
    <location>
        <begin position="316"/>
        <end position="336"/>
    </location>
</feature>
<dbReference type="Pfam" id="PF07690">
    <property type="entry name" value="MFS_1"/>
    <property type="match status" value="1"/>
</dbReference>
<dbReference type="RefSeq" id="WP_262661212.1">
    <property type="nucleotide sequence ID" value="NZ_JAMHKS010000066.1"/>
</dbReference>
<comment type="caution">
    <text evidence="7">The sequence shown here is derived from an EMBL/GenBank/DDBJ whole genome shotgun (WGS) entry which is preliminary data.</text>
</comment>
<keyword evidence="4 6" id="KW-1133">Transmembrane helix</keyword>
<keyword evidence="3 6" id="KW-0812">Transmembrane</keyword>
<dbReference type="Proteomes" id="UP001062027">
    <property type="component" value="Unassembled WGS sequence"/>
</dbReference>
<feature type="transmembrane region" description="Helical" evidence="6">
    <location>
        <begin position="82"/>
        <end position="101"/>
    </location>
</feature>
<dbReference type="InterPro" id="IPR011701">
    <property type="entry name" value="MFS"/>
</dbReference>
<gene>
    <name evidence="7" type="ORF">M8318_05130</name>
</gene>
<keyword evidence="5 6" id="KW-0472">Membrane</keyword>
<accession>A0ABT2R859</accession>
<evidence type="ECO:0000313" key="8">
    <source>
        <dbReference type="Proteomes" id="UP001062027"/>
    </source>
</evidence>
<dbReference type="Gene3D" id="1.20.1250.20">
    <property type="entry name" value="MFS general substrate transporter like domains"/>
    <property type="match status" value="1"/>
</dbReference>
<reference evidence="7" key="1">
    <citation type="submission" date="2022-05" db="EMBL/GenBank/DDBJ databases">
        <title>Description of a novel species of Leclercia; Leclercia tamurae and the Proposal for a Novel Genus Silvania gen. nov. Containing Two Novel Species Silvania hatchlandensis sp. nov. and Silvania confinis sp. nov. Isolated from the Rhizosphere of Oak.</title>
        <authorList>
            <person name="Maddock D.W."/>
            <person name="Brady C.L."/>
            <person name="Denman S."/>
            <person name="Arnold D."/>
        </authorList>
    </citation>
    <scope>NUCLEOTIDE SEQUENCE</scope>
    <source>
        <strain evidence="7">H6S3</strain>
    </source>
</reference>
<dbReference type="SUPFAM" id="SSF103473">
    <property type="entry name" value="MFS general substrate transporter"/>
    <property type="match status" value="1"/>
</dbReference>
<feature type="transmembrane region" description="Helical" evidence="6">
    <location>
        <begin position="53"/>
        <end position="75"/>
    </location>
</feature>
<dbReference type="EMBL" id="JAMHKS010000066">
    <property type="protein sequence ID" value="MCU6677049.1"/>
    <property type="molecule type" value="Genomic_DNA"/>
</dbReference>
<feature type="transmembrane region" description="Helical" evidence="6">
    <location>
        <begin position="107"/>
        <end position="126"/>
    </location>
</feature>
<evidence type="ECO:0000256" key="2">
    <source>
        <dbReference type="ARBA" id="ARBA00022475"/>
    </source>
</evidence>
<feature type="transmembrane region" description="Helical" evidence="6">
    <location>
        <begin position="348"/>
        <end position="374"/>
    </location>
</feature>
<sequence>MTDAHPDEEIINRSTRNGWLIISARFISDFGAFLNMVALSTYVYVLSQSVMQVSIFLACRVTGGILASLFGVPYFRRFTGRLPLVILDVLRAALLASLLIFPYSVQIYLLPFIALGIGIGNSMFAIGLNSQLPYWVDDSRRVATNAWLTSASATGAVMGSMVSGILLAANGYELVFITNILTYLLAGLSILPLRFLVTPAGVEKKNQRKEWSNLVKGLKTAPLMAGMLLVTMADTLGSAAHNVGFPVISELLTSESPGKTMGLLLAVWAGGKFAGARAANYLLLKRGIRTERLFFYGVALMSLGFILTFQQNAVSLALFFIFFAGTGDGLADVSLISRIQSEVESLRLPIFSLITLLQMTGFGVGMLIVAPFYIWLTPSVVIIIFHGIPLFTLAFVWLYIRRRQRSH</sequence>
<feature type="transmembrane region" description="Helical" evidence="6">
    <location>
        <begin position="26"/>
        <end position="47"/>
    </location>
</feature>
<name>A0ABT2R859_9ENTR</name>
<comment type="subcellular location">
    <subcellularLocation>
        <location evidence="1">Cell membrane</location>
        <topology evidence="1">Multi-pass membrane protein</topology>
    </subcellularLocation>
</comment>
<keyword evidence="2" id="KW-1003">Cell membrane</keyword>
<proteinExistence type="predicted"/>
<feature type="transmembrane region" description="Helical" evidence="6">
    <location>
        <begin position="293"/>
        <end position="310"/>
    </location>
</feature>
<evidence type="ECO:0000256" key="5">
    <source>
        <dbReference type="ARBA" id="ARBA00023136"/>
    </source>
</evidence>
<dbReference type="PANTHER" id="PTHR23513:SF18">
    <property type="entry name" value="INTEGRAL MEMBRANE PROTEIN"/>
    <property type="match status" value="1"/>
</dbReference>